<dbReference type="PRINTS" id="PR01576">
    <property type="entry name" value="PDEFORMYLASE"/>
</dbReference>
<dbReference type="InterPro" id="IPR023635">
    <property type="entry name" value="Peptide_deformylase"/>
</dbReference>
<dbReference type="SUPFAM" id="SSF56420">
    <property type="entry name" value="Peptide deformylase"/>
    <property type="match status" value="1"/>
</dbReference>
<organism evidence="8 9">
    <name type="scientific">Powellomyces hirtus</name>
    <dbReference type="NCBI Taxonomy" id="109895"/>
    <lineage>
        <taxon>Eukaryota</taxon>
        <taxon>Fungi</taxon>
        <taxon>Fungi incertae sedis</taxon>
        <taxon>Chytridiomycota</taxon>
        <taxon>Chytridiomycota incertae sedis</taxon>
        <taxon>Chytridiomycetes</taxon>
        <taxon>Spizellomycetales</taxon>
        <taxon>Powellomycetaceae</taxon>
        <taxon>Powellomyces</taxon>
    </lineage>
</organism>
<protein>
    <recommendedName>
        <fullName evidence="2 7">Peptide deformylase</fullName>
        <ecNumber evidence="2 7">3.5.1.88</ecNumber>
    </recommendedName>
</protein>
<keyword evidence="4 7" id="KW-0378">Hydrolase</keyword>
<evidence type="ECO:0000256" key="4">
    <source>
        <dbReference type="ARBA" id="ARBA00022801"/>
    </source>
</evidence>
<dbReference type="NCBIfam" id="NF001159">
    <property type="entry name" value="PRK00150.1-3"/>
    <property type="match status" value="1"/>
</dbReference>
<keyword evidence="5 7" id="KW-0648">Protein biosynthesis</keyword>
<dbReference type="GO" id="GO:0005739">
    <property type="term" value="C:mitochondrion"/>
    <property type="evidence" value="ECO:0007669"/>
    <property type="project" value="TreeGrafter"/>
</dbReference>
<proteinExistence type="inferred from homology"/>
<dbReference type="PIRSF" id="PIRSF004749">
    <property type="entry name" value="Pep_def"/>
    <property type="match status" value="1"/>
</dbReference>
<keyword evidence="3 7" id="KW-0479">Metal-binding</keyword>
<evidence type="ECO:0000256" key="3">
    <source>
        <dbReference type="ARBA" id="ARBA00022723"/>
    </source>
</evidence>
<evidence type="ECO:0000256" key="6">
    <source>
        <dbReference type="ARBA" id="ARBA00037114"/>
    </source>
</evidence>
<dbReference type="InterPro" id="IPR036821">
    <property type="entry name" value="Peptide_deformylase_sf"/>
</dbReference>
<dbReference type="GO" id="GO:0046872">
    <property type="term" value="F:metal ion binding"/>
    <property type="evidence" value="ECO:0007669"/>
    <property type="project" value="UniProtKB-KW"/>
</dbReference>
<reference evidence="8 9" key="1">
    <citation type="journal article" date="2019" name="Sci. Rep.">
        <title>Comparative genomics of chytrid fungi reveal insights into the obligate biotrophic and pathogenic lifestyle of Synchytrium endobioticum.</title>
        <authorList>
            <person name="van de Vossenberg B.T.L.H."/>
            <person name="Warris S."/>
            <person name="Nguyen H.D.T."/>
            <person name="van Gent-Pelzer M.P.E."/>
            <person name="Joly D.L."/>
            <person name="van de Geest H.C."/>
            <person name="Bonants P.J.M."/>
            <person name="Smith D.S."/>
            <person name="Levesque C.A."/>
            <person name="van der Lee T.A.J."/>
        </authorList>
    </citation>
    <scope>NUCLEOTIDE SEQUENCE [LARGE SCALE GENOMIC DNA]</scope>
    <source>
        <strain evidence="8 9">CBS 809.83</strain>
    </source>
</reference>
<dbReference type="EMBL" id="QEAQ01000004">
    <property type="protein sequence ID" value="TPX62069.1"/>
    <property type="molecule type" value="Genomic_DNA"/>
</dbReference>
<dbReference type="AlphaFoldDB" id="A0A507ED27"/>
<dbReference type="PANTHER" id="PTHR10458">
    <property type="entry name" value="PEPTIDE DEFORMYLASE"/>
    <property type="match status" value="1"/>
</dbReference>
<name>A0A507ED27_9FUNG</name>
<comment type="function">
    <text evidence="6 7">Removes the formyl group from the N-terminal Met of newly synthesized proteins.</text>
</comment>
<sequence length="194" mass="22094">MNRIAALFQKGPKVLRAGHPSLRLKADPVPPSDITSHKITRVITDMRSVFTSPYTPVVGLAAPQVGHPYRIIAYELSDSKLLAERKIARQPLTFLINPQLTILSPQHKWTEEYESCESVPRYNGRVKRAMEVKVEALDLEGKKVSIHANGFLARVLQHECDHLDGRLFVDIMDSKSFRADEYIDKYEVYSKNNH</sequence>
<evidence type="ECO:0000256" key="2">
    <source>
        <dbReference type="ARBA" id="ARBA00012175"/>
    </source>
</evidence>
<comment type="similarity">
    <text evidence="1 7">Belongs to the polypeptide deformylase family.</text>
</comment>
<evidence type="ECO:0000256" key="1">
    <source>
        <dbReference type="ARBA" id="ARBA00010759"/>
    </source>
</evidence>
<dbReference type="STRING" id="109895.A0A507ED27"/>
<keyword evidence="9" id="KW-1185">Reference proteome</keyword>
<dbReference type="Proteomes" id="UP000318582">
    <property type="component" value="Unassembled WGS sequence"/>
</dbReference>
<evidence type="ECO:0000313" key="9">
    <source>
        <dbReference type="Proteomes" id="UP000318582"/>
    </source>
</evidence>
<evidence type="ECO:0000256" key="5">
    <source>
        <dbReference type="ARBA" id="ARBA00022917"/>
    </source>
</evidence>
<dbReference type="HAMAP" id="MF_00163">
    <property type="entry name" value="Pep_deformylase"/>
    <property type="match status" value="1"/>
</dbReference>
<dbReference type="CDD" id="cd00487">
    <property type="entry name" value="Pep_deformylase"/>
    <property type="match status" value="1"/>
</dbReference>
<gene>
    <name evidence="8" type="ORF">PhCBS80983_g00619</name>
</gene>
<evidence type="ECO:0000313" key="8">
    <source>
        <dbReference type="EMBL" id="TPX62069.1"/>
    </source>
</evidence>
<dbReference type="NCBIfam" id="TIGR00079">
    <property type="entry name" value="pept_deformyl"/>
    <property type="match status" value="1"/>
</dbReference>
<dbReference type="GO" id="GO:0042586">
    <property type="term" value="F:peptide deformylase activity"/>
    <property type="evidence" value="ECO:0007669"/>
    <property type="project" value="UniProtKB-EC"/>
</dbReference>
<dbReference type="PANTHER" id="PTHR10458:SF2">
    <property type="entry name" value="PEPTIDE DEFORMYLASE, MITOCHONDRIAL"/>
    <property type="match status" value="1"/>
</dbReference>
<dbReference type="Gene3D" id="3.90.45.10">
    <property type="entry name" value="Peptide deformylase"/>
    <property type="match status" value="1"/>
</dbReference>
<dbReference type="EC" id="3.5.1.88" evidence="2 7"/>
<dbReference type="Pfam" id="PF01327">
    <property type="entry name" value="Pep_deformylase"/>
    <property type="match status" value="1"/>
</dbReference>
<dbReference type="FunFam" id="3.90.45.10:FF:000003">
    <property type="entry name" value="Peptide deformylase"/>
    <property type="match status" value="1"/>
</dbReference>
<dbReference type="GO" id="GO:0006412">
    <property type="term" value="P:translation"/>
    <property type="evidence" value="ECO:0007669"/>
    <property type="project" value="UniProtKB-KW"/>
</dbReference>
<comment type="caution">
    <text evidence="8">The sequence shown here is derived from an EMBL/GenBank/DDBJ whole genome shotgun (WGS) entry which is preliminary data.</text>
</comment>
<evidence type="ECO:0000256" key="7">
    <source>
        <dbReference type="RuleBase" id="RU362111"/>
    </source>
</evidence>
<comment type="catalytic activity">
    <reaction evidence="7">
        <text>N-terminal N-formyl-L-methionyl-[peptide] + H2O = N-terminal L-methionyl-[peptide] + formate</text>
        <dbReference type="Rhea" id="RHEA:24420"/>
        <dbReference type="Rhea" id="RHEA-COMP:10639"/>
        <dbReference type="Rhea" id="RHEA-COMP:10640"/>
        <dbReference type="ChEBI" id="CHEBI:15377"/>
        <dbReference type="ChEBI" id="CHEBI:15740"/>
        <dbReference type="ChEBI" id="CHEBI:49298"/>
        <dbReference type="ChEBI" id="CHEBI:64731"/>
        <dbReference type="EC" id="3.5.1.88"/>
    </reaction>
</comment>
<accession>A0A507ED27</accession>